<evidence type="ECO:0000313" key="5">
    <source>
        <dbReference type="Ensembl" id="ENSCMIP00000040574.1"/>
    </source>
</evidence>
<dbReference type="InterPro" id="IPR014756">
    <property type="entry name" value="Ig_E-set"/>
</dbReference>
<dbReference type="InterPro" id="IPR011021">
    <property type="entry name" value="Arrestin-like_N"/>
</dbReference>
<dbReference type="SUPFAM" id="SSF81296">
    <property type="entry name" value="E set domains"/>
    <property type="match status" value="2"/>
</dbReference>
<dbReference type="PANTHER" id="PTHR11188">
    <property type="entry name" value="ARRESTIN DOMAIN CONTAINING PROTEIN"/>
    <property type="match status" value="1"/>
</dbReference>
<evidence type="ECO:0000259" key="4">
    <source>
        <dbReference type="Pfam" id="PF00339"/>
    </source>
</evidence>
<comment type="similarity">
    <text evidence="2">Belongs to the arrestin family.</text>
</comment>
<sequence>IVMGKVKVFAIIYDGFIDNIAPMFTSGDLVSGRVIMELSDEIKVKSLKIHAKGHAKVSWTVRKKKGSKTHSRVYHQEVEYLNHKEVLIGHGVDDDNSEEDLTTIHSGRHEYPFSFELPQTPLATSFEGKYGSVRYWVKAELHRPWMLVMKMKKEFTVFEHIDINTPLLLSPQAGTKEKTLCCWFCSSGPISLSAKIERKGYTPGKNLEGCIVLYLLYWK</sequence>
<protein>
    <submittedName>
        <fullName evidence="5">Arrestin domain containing 3a</fullName>
    </submittedName>
</protein>
<dbReference type="InterPro" id="IPR050357">
    <property type="entry name" value="Arrestin_domain-protein"/>
</dbReference>
<dbReference type="GeneTree" id="ENSGT00940000155411"/>
<proteinExistence type="inferred from homology"/>
<dbReference type="Ensembl" id="ENSCMIT00000041147.1">
    <property type="protein sequence ID" value="ENSCMIP00000040574.1"/>
    <property type="gene ID" value="ENSCMIG00000016910.1"/>
</dbReference>
<reference evidence="6" key="2">
    <citation type="journal article" date="2007" name="PLoS Biol.">
        <title>Survey sequencing and comparative analysis of the elephant shark (Callorhinchus milii) genome.</title>
        <authorList>
            <person name="Venkatesh B."/>
            <person name="Kirkness E.F."/>
            <person name="Loh Y.H."/>
            <person name="Halpern A.L."/>
            <person name="Lee A.P."/>
            <person name="Johnson J."/>
            <person name="Dandona N."/>
            <person name="Viswanathan L.D."/>
            <person name="Tay A."/>
            <person name="Venter J.C."/>
            <person name="Strausberg R.L."/>
            <person name="Brenner S."/>
        </authorList>
    </citation>
    <scope>NUCLEOTIDE SEQUENCE [LARGE SCALE GENOMIC DNA]</scope>
</reference>
<evidence type="ECO:0000256" key="3">
    <source>
        <dbReference type="ARBA" id="ARBA00022490"/>
    </source>
</evidence>
<dbReference type="InterPro" id="IPR014752">
    <property type="entry name" value="Arrestin-like_C"/>
</dbReference>
<accession>A0A4W3JB75</accession>
<keyword evidence="3" id="KW-0963">Cytoplasm</keyword>
<reference evidence="5" key="5">
    <citation type="submission" date="2025-09" db="UniProtKB">
        <authorList>
            <consortium name="Ensembl"/>
        </authorList>
    </citation>
    <scope>IDENTIFICATION</scope>
</reference>
<dbReference type="AlphaFoldDB" id="A0A4W3JB75"/>
<dbReference type="GO" id="GO:0015031">
    <property type="term" value="P:protein transport"/>
    <property type="evidence" value="ECO:0007669"/>
    <property type="project" value="TreeGrafter"/>
</dbReference>
<dbReference type="Proteomes" id="UP000314986">
    <property type="component" value="Unassembled WGS sequence"/>
</dbReference>
<evidence type="ECO:0000256" key="1">
    <source>
        <dbReference type="ARBA" id="ARBA00004496"/>
    </source>
</evidence>
<keyword evidence="6" id="KW-1185">Reference proteome</keyword>
<dbReference type="GO" id="GO:0005737">
    <property type="term" value="C:cytoplasm"/>
    <property type="evidence" value="ECO:0007669"/>
    <property type="project" value="UniProtKB-SubCell"/>
</dbReference>
<reference evidence="6" key="3">
    <citation type="journal article" date="2014" name="Nature">
        <title>Elephant shark genome provides unique insights into gnathostome evolution.</title>
        <authorList>
            <consortium name="International Elephant Shark Genome Sequencing Consortium"/>
            <person name="Venkatesh B."/>
            <person name="Lee A.P."/>
            <person name="Ravi V."/>
            <person name="Maurya A.K."/>
            <person name="Lian M.M."/>
            <person name="Swann J.B."/>
            <person name="Ohta Y."/>
            <person name="Flajnik M.F."/>
            <person name="Sutoh Y."/>
            <person name="Kasahara M."/>
            <person name="Hoon S."/>
            <person name="Gangu V."/>
            <person name="Roy S.W."/>
            <person name="Irimia M."/>
            <person name="Korzh V."/>
            <person name="Kondrychyn I."/>
            <person name="Lim Z.W."/>
            <person name="Tay B.H."/>
            <person name="Tohari S."/>
            <person name="Kong K.W."/>
            <person name="Ho S."/>
            <person name="Lorente-Galdos B."/>
            <person name="Quilez J."/>
            <person name="Marques-Bonet T."/>
            <person name="Raney B.J."/>
            <person name="Ingham P.W."/>
            <person name="Tay A."/>
            <person name="Hillier L.W."/>
            <person name="Minx P."/>
            <person name="Boehm T."/>
            <person name="Wilson R.K."/>
            <person name="Brenner S."/>
            <person name="Warren W.C."/>
        </authorList>
    </citation>
    <scope>NUCLEOTIDE SEQUENCE [LARGE SCALE GENOMIC DNA]</scope>
</reference>
<evidence type="ECO:0000256" key="2">
    <source>
        <dbReference type="ARBA" id="ARBA00005298"/>
    </source>
</evidence>
<dbReference type="Pfam" id="PF00339">
    <property type="entry name" value="Arrestin_N"/>
    <property type="match status" value="1"/>
</dbReference>
<name>A0A4W3JB75_CALMI</name>
<organism evidence="5 6">
    <name type="scientific">Callorhinchus milii</name>
    <name type="common">Ghost shark</name>
    <dbReference type="NCBI Taxonomy" id="7868"/>
    <lineage>
        <taxon>Eukaryota</taxon>
        <taxon>Metazoa</taxon>
        <taxon>Chordata</taxon>
        <taxon>Craniata</taxon>
        <taxon>Vertebrata</taxon>
        <taxon>Chondrichthyes</taxon>
        <taxon>Holocephali</taxon>
        <taxon>Chimaeriformes</taxon>
        <taxon>Callorhinchidae</taxon>
        <taxon>Callorhinchus</taxon>
    </lineage>
</organism>
<reference evidence="6" key="1">
    <citation type="journal article" date="2006" name="Science">
        <title>Ancient noncoding elements conserved in the human genome.</title>
        <authorList>
            <person name="Venkatesh B."/>
            <person name="Kirkness E.F."/>
            <person name="Loh Y.H."/>
            <person name="Halpern A.L."/>
            <person name="Lee A.P."/>
            <person name="Johnson J."/>
            <person name="Dandona N."/>
            <person name="Viswanathan L.D."/>
            <person name="Tay A."/>
            <person name="Venter J.C."/>
            <person name="Strausberg R.L."/>
            <person name="Brenner S."/>
        </authorList>
    </citation>
    <scope>NUCLEOTIDE SEQUENCE [LARGE SCALE GENOMIC DNA]</scope>
</reference>
<dbReference type="FunFam" id="2.60.40.640:FF:000007">
    <property type="entry name" value="Arrestin domain-containing protein 3 mRNA"/>
    <property type="match status" value="1"/>
</dbReference>
<feature type="domain" description="Arrestin-like N-terminal" evidence="4">
    <location>
        <begin position="17"/>
        <end position="164"/>
    </location>
</feature>
<dbReference type="Gene3D" id="2.60.40.640">
    <property type="match status" value="2"/>
</dbReference>
<reference evidence="5" key="4">
    <citation type="submission" date="2025-08" db="UniProtKB">
        <authorList>
            <consortium name="Ensembl"/>
        </authorList>
    </citation>
    <scope>IDENTIFICATION</scope>
</reference>
<dbReference type="PANTHER" id="PTHR11188:SF49">
    <property type="entry name" value="ARRESTIN DOMAIN-CONTAINING PROTEIN 3"/>
    <property type="match status" value="1"/>
</dbReference>
<comment type="subcellular location">
    <subcellularLocation>
        <location evidence="1">Cytoplasm</location>
    </subcellularLocation>
</comment>
<evidence type="ECO:0000313" key="6">
    <source>
        <dbReference type="Proteomes" id="UP000314986"/>
    </source>
</evidence>